<evidence type="ECO:0000313" key="2">
    <source>
        <dbReference type="EMBL" id="CAF4340640.1"/>
    </source>
</evidence>
<dbReference type="AlphaFoldDB" id="A0A8S2FUP1"/>
<feature type="non-terminal residue" evidence="1">
    <location>
        <position position="41"/>
    </location>
</feature>
<name>A0A8S2FUP1_9BILA</name>
<dbReference type="Proteomes" id="UP000677228">
    <property type="component" value="Unassembled WGS sequence"/>
</dbReference>
<dbReference type="EMBL" id="CAJNOK010040349">
    <property type="protein sequence ID" value="CAF1550551.1"/>
    <property type="molecule type" value="Genomic_DNA"/>
</dbReference>
<evidence type="ECO:0000313" key="3">
    <source>
        <dbReference type="Proteomes" id="UP000677228"/>
    </source>
</evidence>
<dbReference type="Proteomes" id="UP000682733">
    <property type="component" value="Unassembled WGS sequence"/>
</dbReference>
<gene>
    <name evidence="1" type="ORF">OVA965_LOCUS39270</name>
    <name evidence="2" type="ORF">TMI583_LOCUS40554</name>
</gene>
<evidence type="ECO:0000313" key="1">
    <source>
        <dbReference type="EMBL" id="CAF1550551.1"/>
    </source>
</evidence>
<dbReference type="EMBL" id="CAJOBA010062809">
    <property type="protein sequence ID" value="CAF4340640.1"/>
    <property type="molecule type" value="Genomic_DNA"/>
</dbReference>
<organism evidence="1 3">
    <name type="scientific">Didymodactylos carnosus</name>
    <dbReference type="NCBI Taxonomy" id="1234261"/>
    <lineage>
        <taxon>Eukaryota</taxon>
        <taxon>Metazoa</taxon>
        <taxon>Spiralia</taxon>
        <taxon>Gnathifera</taxon>
        <taxon>Rotifera</taxon>
        <taxon>Eurotatoria</taxon>
        <taxon>Bdelloidea</taxon>
        <taxon>Philodinida</taxon>
        <taxon>Philodinidae</taxon>
        <taxon>Didymodactylos</taxon>
    </lineage>
</organism>
<protein>
    <submittedName>
        <fullName evidence="1">Uncharacterized protein</fullName>
    </submittedName>
</protein>
<sequence length="41" mass="4466">MPLQTQSGSSIRRLTSKFKKSIQEIVSNLAESMALGQGETL</sequence>
<proteinExistence type="predicted"/>
<accession>A0A8S2FUP1</accession>
<comment type="caution">
    <text evidence="1">The sequence shown here is derived from an EMBL/GenBank/DDBJ whole genome shotgun (WGS) entry which is preliminary data.</text>
</comment>
<reference evidence="1" key="1">
    <citation type="submission" date="2021-02" db="EMBL/GenBank/DDBJ databases">
        <authorList>
            <person name="Nowell W R."/>
        </authorList>
    </citation>
    <scope>NUCLEOTIDE SEQUENCE</scope>
</reference>